<organism evidence="1 2">
    <name type="scientific">Araneus ventricosus</name>
    <name type="common">Orbweaver spider</name>
    <name type="synonym">Epeira ventricosa</name>
    <dbReference type="NCBI Taxonomy" id="182803"/>
    <lineage>
        <taxon>Eukaryota</taxon>
        <taxon>Metazoa</taxon>
        <taxon>Ecdysozoa</taxon>
        <taxon>Arthropoda</taxon>
        <taxon>Chelicerata</taxon>
        <taxon>Arachnida</taxon>
        <taxon>Araneae</taxon>
        <taxon>Araneomorphae</taxon>
        <taxon>Entelegynae</taxon>
        <taxon>Araneoidea</taxon>
        <taxon>Araneidae</taxon>
        <taxon>Araneus</taxon>
    </lineage>
</organism>
<accession>A0A4Y2QH46</accession>
<evidence type="ECO:0000313" key="2">
    <source>
        <dbReference type="Proteomes" id="UP000499080"/>
    </source>
</evidence>
<dbReference type="Proteomes" id="UP000499080">
    <property type="component" value="Unassembled WGS sequence"/>
</dbReference>
<dbReference type="EMBL" id="BGPR01013868">
    <property type="protein sequence ID" value="GBN62621.1"/>
    <property type="molecule type" value="Genomic_DNA"/>
</dbReference>
<gene>
    <name evidence="1" type="ORF">AVEN_87986_1</name>
</gene>
<name>A0A4Y2QH46_ARAVE</name>
<keyword evidence="2" id="KW-1185">Reference proteome</keyword>
<proteinExistence type="predicted"/>
<comment type="caution">
    <text evidence="1">The sequence shown here is derived from an EMBL/GenBank/DDBJ whole genome shotgun (WGS) entry which is preliminary data.</text>
</comment>
<evidence type="ECO:0000313" key="1">
    <source>
        <dbReference type="EMBL" id="GBN62621.1"/>
    </source>
</evidence>
<sequence>MRGRIHPTRQLSTHPYPVRRSQPTVVQLTMTLGQQRHISGMPCCTVPIQRCPLNCVVPETSALESCIVLGCQLSHRLAPILLSTKRDSSLDILFLDDAWTTNT</sequence>
<dbReference type="AlphaFoldDB" id="A0A4Y2QH46"/>
<reference evidence="1 2" key="1">
    <citation type="journal article" date="2019" name="Sci. Rep.">
        <title>Orb-weaving spider Araneus ventricosus genome elucidates the spidroin gene catalogue.</title>
        <authorList>
            <person name="Kono N."/>
            <person name="Nakamura H."/>
            <person name="Ohtoshi R."/>
            <person name="Moran D.A.P."/>
            <person name="Shinohara A."/>
            <person name="Yoshida Y."/>
            <person name="Fujiwara M."/>
            <person name="Mori M."/>
            <person name="Tomita M."/>
            <person name="Arakawa K."/>
        </authorList>
    </citation>
    <scope>NUCLEOTIDE SEQUENCE [LARGE SCALE GENOMIC DNA]</scope>
</reference>
<protein>
    <submittedName>
        <fullName evidence="1">Uncharacterized protein</fullName>
    </submittedName>
</protein>